<organism evidence="1 2">
    <name type="scientific">Paractinoplanes rishiriensis</name>
    <dbReference type="NCBI Taxonomy" id="1050105"/>
    <lineage>
        <taxon>Bacteria</taxon>
        <taxon>Bacillati</taxon>
        <taxon>Actinomycetota</taxon>
        <taxon>Actinomycetes</taxon>
        <taxon>Micromonosporales</taxon>
        <taxon>Micromonosporaceae</taxon>
        <taxon>Paractinoplanes</taxon>
    </lineage>
</organism>
<dbReference type="InterPro" id="IPR014487">
    <property type="entry name" value="DUF3151"/>
</dbReference>
<dbReference type="Pfam" id="PF11349">
    <property type="entry name" value="DUF3151"/>
    <property type="match status" value="1"/>
</dbReference>
<dbReference type="PIRSF" id="PIRSF017349">
    <property type="entry name" value="UCP017349"/>
    <property type="match status" value="1"/>
</dbReference>
<dbReference type="EMBL" id="BOMV01000041">
    <property type="protein sequence ID" value="GIE96302.1"/>
    <property type="molecule type" value="Genomic_DNA"/>
</dbReference>
<evidence type="ECO:0000313" key="2">
    <source>
        <dbReference type="Proteomes" id="UP000636960"/>
    </source>
</evidence>
<comment type="caution">
    <text evidence="1">The sequence shown here is derived from an EMBL/GenBank/DDBJ whole genome shotgun (WGS) entry which is preliminary data.</text>
</comment>
<protein>
    <recommendedName>
        <fullName evidence="3">DUF3151 domain-containing protein</fullName>
    </recommendedName>
</protein>
<accession>A0A919JZC2</accession>
<gene>
    <name evidence="1" type="ORF">Ari01nite_37670</name>
</gene>
<dbReference type="RefSeq" id="WP_203782566.1">
    <property type="nucleotide sequence ID" value="NZ_BOMV01000041.1"/>
</dbReference>
<evidence type="ECO:0000313" key="1">
    <source>
        <dbReference type="EMBL" id="GIE96302.1"/>
    </source>
</evidence>
<name>A0A919JZC2_9ACTN</name>
<evidence type="ECO:0008006" key="3">
    <source>
        <dbReference type="Google" id="ProtNLM"/>
    </source>
</evidence>
<sequence length="137" mass="14149">MQNLMPEPPATLLPADAAADKELAAAGTEAEFKAVAAAHPAYSAAWAALASAALAAGEPVTAYAYARTGYHRGLDALRRNGWKGHGPVPWSHPANQGFLRCLHSLSQAAAEIGEADEAARCAQFLRDSDPAAADALS</sequence>
<keyword evidence="2" id="KW-1185">Reference proteome</keyword>
<dbReference type="AlphaFoldDB" id="A0A919JZC2"/>
<proteinExistence type="predicted"/>
<reference evidence="1" key="1">
    <citation type="submission" date="2021-01" db="EMBL/GenBank/DDBJ databases">
        <title>Whole genome shotgun sequence of Actinoplanes rishiriensis NBRC 108556.</title>
        <authorList>
            <person name="Komaki H."/>
            <person name="Tamura T."/>
        </authorList>
    </citation>
    <scope>NUCLEOTIDE SEQUENCE</scope>
    <source>
        <strain evidence="1">NBRC 108556</strain>
    </source>
</reference>
<dbReference type="Proteomes" id="UP000636960">
    <property type="component" value="Unassembled WGS sequence"/>
</dbReference>